<organism evidence="1 2">
    <name type="scientific">Perspicuibacillus lycopersici</name>
    <dbReference type="NCBI Taxonomy" id="1325689"/>
    <lineage>
        <taxon>Bacteria</taxon>
        <taxon>Bacillati</taxon>
        <taxon>Bacillota</taxon>
        <taxon>Bacilli</taxon>
        <taxon>Bacillales</taxon>
        <taxon>Bacillaceae</taxon>
        <taxon>Perspicuibacillus</taxon>
    </lineage>
</organism>
<evidence type="ECO:0000313" key="2">
    <source>
        <dbReference type="Proteomes" id="UP001209318"/>
    </source>
</evidence>
<dbReference type="Proteomes" id="UP001209318">
    <property type="component" value="Unassembled WGS sequence"/>
</dbReference>
<keyword evidence="2" id="KW-1185">Reference proteome</keyword>
<dbReference type="EMBL" id="JAOUSF010000004">
    <property type="protein sequence ID" value="MCU9614570.1"/>
    <property type="molecule type" value="Genomic_DNA"/>
</dbReference>
<dbReference type="AlphaFoldDB" id="A0AAE3ITY3"/>
<dbReference type="RefSeq" id="WP_263073866.1">
    <property type="nucleotide sequence ID" value="NZ_JAOUSF010000004.1"/>
</dbReference>
<comment type="caution">
    <text evidence="1">The sequence shown here is derived from an EMBL/GenBank/DDBJ whole genome shotgun (WGS) entry which is preliminary data.</text>
</comment>
<evidence type="ECO:0000313" key="1">
    <source>
        <dbReference type="EMBL" id="MCU9614570.1"/>
    </source>
</evidence>
<proteinExistence type="predicted"/>
<gene>
    <name evidence="1" type="ORF">OEV98_13580</name>
</gene>
<reference evidence="1" key="1">
    <citation type="submission" date="2022-10" db="EMBL/GenBank/DDBJ databases">
        <title>Description of Fervidibacillus gen. nov. in the family Fervidibacillaceae fam. nov. with two species, Fervidibacillus albus sp. nov., and Fervidibacillus halotolerans sp. nov., isolated from tidal flat sediments.</title>
        <authorList>
            <person name="Kwon K.K."/>
            <person name="Yang S.-H."/>
        </authorList>
    </citation>
    <scope>NUCLEOTIDE SEQUENCE</scope>
    <source>
        <strain evidence="1">JCM 19140</strain>
    </source>
</reference>
<protein>
    <submittedName>
        <fullName evidence="1">Uncharacterized protein</fullName>
    </submittedName>
</protein>
<accession>A0AAE3ITY3</accession>
<sequence>MARSFSVQELSRKLYEAGLLLISAHSHKHRIAFGSMVSTEFCLSGVSRGIRDYFEAQNPIDAAHQKENEQIFS</sequence>
<name>A0AAE3ITY3_9BACI</name>